<dbReference type="AlphaFoldDB" id="A0A443SEH1"/>
<dbReference type="InterPro" id="IPR032675">
    <property type="entry name" value="LRR_dom_sf"/>
</dbReference>
<organism evidence="16 17">
    <name type="scientific">Leptotrombidium deliense</name>
    <dbReference type="NCBI Taxonomy" id="299467"/>
    <lineage>
        <taxon>Eukaryota</taxon>
        <taxon>Metazoa</taxon>
        <taxon>Ecdysozoa</taxon>
        <taxon>Arthropoda</taxon>
        <taxon>Chelicerata</taxon>
        <taxon>Arachnida</taxon>
        <taxon>Acari</taxon>
        <taxon>Acariformes</taxon>
        <taxon>Trombidiformes</taxon>
        <taxon>Prostigmata</taxon>
        <taxon>Anystina</taxon>
        <taxon>Parasitengona</taxon>
        <taxon>Trombiculoidea</taxon>
        <taxon>Trombiculidae</taxon>
        <taxon>Leptotrombidium</taxon>
    </lineage>
</organism>
<dbReference type="Pfam" id="PF01582">
    <property type="entry name" value="TIR"/>
    <property type="match status" value="1"/>
</dbReference>
<dbReference type="GO" id="GO:0045087">
    <property type="term" value="P:innate immune response"/>
    <property type="evidence" value="ECO:0007669"/>
    <property type="project" value="UniProtKB-KW"/>
</dbReference>
<feature type="compositionally biased region" description="Low complexity" evidence="13">
    <location>
        <begin position="966"/>
        <end position="982"/>
    </location>
</feature>
<accession>A0A443SEH1</accession>
<dbReference type="PANTHER" id="PTHR24365">
    <property type="entry name" value="TOLL-LIKE RECEPTOR"/>
    <property type="match status" value="1"/>
</dbReference>
<keyword evidence="8" id="KW-0391">Immunity</keyword>
<keyword evidence="3" id="KW-0399">Innate immunity</keyword>
<protein>
    <submittedName>
        <fullName evidence="16">Toll-like receptor 13</fullName>
    </submittedName>
</protein>
<dbReference type="GO" id="GO:0005886">
    <property type="term" value="C:plasma membrane"/>
    <property type="evidence" value="ECO:0007669"/>
    <property type="project" value="TreeGrafter"/>
</dbReference>
<dbReference type="Gene3D" id="3.80.10.10">
    <property type="entry name" value="Ribonuclease Inhibitor"/>
    <property type="match status" value="3"/>
</dbReference>
<dbReference type="SUPFAM" id="SSF52058">
    <property type="entry name" value="L domain-like"/>
    <property type="match status" value="2"/>
</dbReference>
<dbReference type="Pfam" id="PF13855">
    <property type="entry name" value="LRR_8"/>
    <property type="match status" value="1"/>
</dbReference>
<evidence type="ECO:0000256" key="12">
    <source>
        <dbReference type="ARBA" id="ARBA00023180"/>
    </source>
</evidence>
<keyword evidence="17" id="KW-1185">Reference proteome</keyword>
<keyword evidence="4" id="KW-0433">Leucine-rich repeat</keyword>
<keyword evidence="5 14" id="KW-0812">Transmembrane</keyword>
<dbReference type="SMART" id="SM00369">
    <property type="entry name" value="LRR_TYP"/>
    <property type="match status" value="7"/>
</dbReference>
<evidence type="ECO:0000256" key="6">
    <source>
        <dbReference type="ARBA" id="ARBA00022729"/>
    </source>
</evidence>
<dbReference type="FunFam" id="3.40.50.10140:FF:000001">
    <property type="entry name" value="Toll-like receptor 2"/>
    <property type="match status" value="1"/>
</dbReference>
<proteinExistence type="inferred from homology"/>
<dbReference type="VEuPathDB" id="VectorBase:LDEU006133"/>
<evidence type="ECO:0000256" key="9">
    <source>
        <dbReference type="ARBA" id="ARBA00022989"/>
    </source>
</evidence>
<feature type="region of interest" description="Disordered" evidence="13">
    <location>
        <begin position="966"/>
        <end position="992"/>
    </location>
</feature>
<dbReference type="Gene3D" id="3.40.50.10140">
    <property type="entry name" value="Toll/interleukin-1 receptor homology (TIR) domain"/>
    <property type="match status" value="1"/>
</dbReference>
<dbReference type="InterPro" id="IPR001611">
    <property type="entry name" value="Leu-rich_rpt"/>
</dbReference>
<keyword evidence="12" id="KW-0325">Glycoprotein</keyword>
<evidence type="ECO:0000259" key="15">
    <source>
        <dbReference type="PROSITE" id="PS50104"/>
    </source>
</evidence>
<keyword evidence="9 14" id="KW-1133">Transmembrane helix</keyword>
<dbReference type="SMART" id="SM00255">
    <property type="entry name" value="TIR"/>
    <property type="match status" value="1"/>
</dbReference>
<gene>
    <name evidence="16" type="ORF">B4U80_06248</name>
</gene>
<feature type="transmembrane region" description="Helical" evidence="14">
    <location>
        <begin position="685"/>
        <end position="709"/>
    </location>
</feature>
<comment type="similarity">
    <text evidence="2">Belongs to the Toll-like receptor family.</text>
</comment>
<comment type="subcellular location">
    <subcellularLocation>
        <location evidence="1">Membrane</location>
        <topology evidence="1">Single-pass type I membrane protein</topology>
    </subcellularLocation>
</comment>
<evidence type="ECO:0000256" key="5">
    <source>
        <dbReference type="ARBA" id="ARBA00022692"/>
    </source>
</evidence>
<dbReference type="EMBL" id="NCKV01003260">
    <property type="protein sequence ID" value="RWS25907.1"/>
    <property type="molecule type" value="Genomic_DNA"/>
</dbReference>
<dbReference type="PROSITE" id="PS51450">
    <property type="entry name" value="LRR"/>
    <property type="match status" value="2"/>
</dbReference>
<dbReference type="InterPro" id="IPR000157">
    <property type="entry name" value="TIR_dom"/>
</dbReference>
<feature type="domain" description="TIR" evidence="15">
    <location>
        <begin position="728"/>
        <end position="887"/>
    </location>
</feature>
<dbReference type="PROSITE" id="PS50104">
    <property type="entry name" value="TIR"/>
    <property type="match status" value="1"/>
</dbReference>
<evidence type="ECO:0000256" key="7">
    <source>
        <dbReference type="ARBA" id="ARBA00022737"/>
    </source>
</evidence>
<evidence type="ECO:0000256" key="1">
    <source>
        <dbReference type="ARBA" id="ARBA00004479"/>
    </source>
</evidence>
<keyword evidence="7" id="KW-0677">Repeat</keyword>
<evidence type="ECO:0000256" key="14">
    <source>
        <dbReference type="SAM" id="Phobius"/>
    </source>
</evidence>
<dbReference type="GO" id="GO:0007165">
    <property type="term" value="P:signal transduction"/>
    <property type="evidence" value="ECO:0007669"/>
    <property type="project" value="InterPro"/>
</dbReference>
<evidence type="ECO:0000256" key="8">
    <source>
        <dbReference type="ARBA" id="ARBA00022859"/>
    </source>
</evidence>
<dbReference type="OrthoDB" id="6160824at2759"/>
<dbReference type="STRING" id="299467.A0A443SEH1"/>
<keyword evidence="10 14" id="KW-0472">Membrane</keyword>
<evidence type="ECO:0000256" key="2">
    <source>
        <dbReference type="ARBA" id="ARBA00009634"/>
    </source>
</evidence>
<dbReference type="PANTHER" id="PTHR24365:SF530">
    <property type="entry name" value="MSTPROX-RELATED"/>
    <property type="match status" value="1"/>
</dbReference>
<evidence type="ECO:0000256" key="4">
    <source>
        <dbReference type="ARBA" id="ARBA00022614"/>
    </source>
</evidence>
<dbReference type="SUPFAM" id="SSF52200">
    <property type="entry name" value="Toll/Interleukin receptor TIR domain"/>
    <property type="match status" value="1"/>
</dbReference>
<reference evidence="16 17" key="1">
    <citation type="journal article" date="2018" name="Gigascience">
        <title>Genomes of trombidid mites reveal novel predicted allergens and laterally-transferred genes associated with secondary metabolism.</title>
        <authorList>
            <person name="Dong X."/>
            <person name="Chaisiri K."/>
            <person name="Xia D."/>
            <person name="Armstrong S.D."/>
            <person name="Fang Y."/>
            <person name="Donnelly M.J."/>
            <person name="Kadowaki T."/>
            <person name="McGarry J.W."/>
            <person name="Darby A.C."/>
            <person name="Makepeace B.L."/>
        </authorList>
    </citation>
    <scope>NUCLEOTIDE SEQUENCE [LARGE SCALE GENOMIC DNA]</scope>
    <source>
        <strain evidence="16">UoL-UT</strain>
    </source>
</reference>
<comment type="caution">
    <text evidence="16">The sequence shown here is derived from an EMBL/GenBank/DDBJ whole genome shotgun (WGS) entry which is preliminary data.</text>
</comment>
<evidence type="ECO:0000256" key="11">
    <source>
        <dbReference type="ARBA" id="ARBA00023170"/>
    </source>
</evidence>
<evidence type="ECO:0000313" key="16">
    <source>
        <dbReference type="EMBL" id="RWS25907.1"/>
    </source>
</evidence>
<dbReference type="GO" id="GO:0038023">
    <property type="term" value="F:signaling receptor activity"/>
    <property type="evidence" value="ECO:0007669"/>
    <property type="project" value="TreeGrafter"/>
</dbReference>
<dbReference type="Proteomes" id="UP000288716">
    <property type="component" value="Unassembled WGS sequence"/>
</dbReference>
<keyword evidence="6" id="KW-0732">Signal</keyword>
<evidence type="ECO:0000313" key="17">
    <source>
        <dbReference type="Proteomes" id="UP000288716"/>
    </source>
</evidence>
<dbReference type="InterPro" id="IPR003591">
    <property type="entry name" value="Leu-rich_rpt_typical-subtyp"/>
</dbReference>
<evidence type="ECO:0000256" key="3">
    <source>
        <dbReference type="ARBA" id="ARBA00022588"/>
    </source>
</evidence>
<evidence type="ECO:0000256" key="10">
    <source>
        <dbReference type="ARBA" id="ARBA00023136"/>
    </source>
</evidence>
<sequence>MTSIQEILFFSLFELWPKDKSLIHIKLIKPIRKDIRIWNERQLNQYLNDQQLDFDSSFHSVHVNQCLIQMKSDHQASDEISIEISGLKTSIAAFTKFVFAASKLDKIQRIDIIENLNLVNISARTFDGLMKLNYVSFLRNTNLNELNLETFAGIKQLEELIYVHNGRVINLFNVIGSTSSLILPHLIHLHIDYGHIQQFNDGLKITKNDLTGLSQVKYLQLTSCSIKSIHQDSFKSMLSTLNSLNLSNNTKLVNISKFIASFNSKSKIDRIDLSLITSLVNSVQLKDLLVTISKTSIKYLHLSGLKWKQIAEYHIPPMPNMFELNFDNSQIESIESTFEGFDQLKSLSLKQNYLKELSIFMLRSLSHLNYLDLSGYPKNRDDSFEIPEKFFIYATELLELNLNYKRLETLRRNQFLGLFKLQKLFIRGCSLELIEYLSFFPLKSIQMIDLSENPKLIEYIRTNDEIMIGLEAIKTLSISSNRLTTSDINLFQHINEHLQSIDLSNNLITTITPTTFKNFTQLKSINLNNNQIKSWSSYRVFNYNSHIQTLYISNNSISTITNEMLGDFRKLKNLTFSMNPLRCNCEWNGPLLLLDHKHHSNQHLDNHLEQLAHKQQQIVSTSFSNEALPKSLYEWLNTTTINFLSSHPLRSKNKYKCYANEPNESIPLKQFFANQCKQSVRKINLTLLSIISSSLLLLTVCMLIIAYVYHSTIGSIFSMVDDDFLHHYEYDAFVSYNVTDSDWVFKQLIPNLETTNESIQENQLNNNENESNQIKLCVYDRDFVAGRAISECVTESIRSSRKVILVISNNFASSPWCRFETDLAHNTLMDQNREGLILIKLEEICYDKLEKIAPQLHFLLKTRIYLQWNQFDKKEQQIFWKKLRHALGFTHSTSSTSSSIYQQLYKFKLSQTSKLKNKHSRRHSLVLLPSKNESTAANAKKESIQLQELKEIIVNKCLKENVANTCSASSSSSSSSTNATNNYTMNEMKADV</sequence>
<keyword evidence="11 16" id="KW-0675">Receptor</keyword>
<dbReference type="InterPro" id="IPR035897">
    <property type="entry name" value="Toll_tir_struct_dom_sf"/>
</dbReference>
<name>A0A443SEH1_9ACAR</name>
<evidence type="ECO:0000256" key="13">
    <source>
        <dbReference type="SAM" id="MobiDB-lite"/>
    </source>
</evidence>